<comment type="caution">
    <text evidence="2">The sequence shown here is derived from an EMBL/GenBank/DDBJ whole genome shotgun (WGS) entry which is preliminary data.</text>
</comment>
<organism evidence="2 3">
    <name type="scientific">Acetobacter lambici</name>
    <dbReference type="NCBI Taxonomy" id="1332824"/>
    <lineage>
        <taxon>Bacteria</taxon>
        <taxon>Pseudomonadati</taxon>
        <taxon>Pseudomonadota</taxon>
        <taxon>Alphaproteobacteria</taxon>
        <taxon>Acetobacterales</taxon>
        <taxon>Acetobacteraceae</taxon>
        <taxon>Acetobacter</taxon>
    </lineage>
</organism>
<dbReference type="EMBL" id="JAMYZZ010000042">
    <property type="protein sequence ID" value="MCP1259643.1"/>
    <property type="molecule type" value="Genomic_DNA"/>
</dbReference>
<reference evidence="2 3" key="1">
    <citation type="submission" date="2022-06" db="EMBL/GenBank/DDBJ databases">
        <title>Acetobacer genomes from food samples.</title>
        <authorList>
            <person name="Sombolestani A."/>
        </authorList>
    </citation>
    <scope>NUCLEOTIDE SEQUENCE [LARGE SCALE GENOMIC DNA]</scope>
    <source>
        <strain evidence="2 3">R-83285</strain>
    </source>
</reference>
<evidence type="ECO:0000313" key="2">
    <source>
        <dbReference type="EMBL" id="MCP1259643.1"/>
    </source>
</evidence>
<dbReference type="RefSeq" id="WP_253544296.1">
    <property type="nucleotide sequence ID" value="NZ_JAMYZY010000044.1"/>
</dbReference>
<proteinExistence type="predicted"/>
<evidence type="ECO:0000313" key="3">
    <source>
        <dbReference type="Proteomes" id="UP001523528"/>
    </source>
</evidence>
<sequence>MTDNQKERVQNEPEKQEPLSGYKLGRCLMTLGISERELGRRLGRSQTNIRKIMDGRAELTQAESDWLRKVTDFMRANPPPRQKALFVPPKQKKQP</sequence>
<keyword evidence="3" id="KW-1185">Reference proteome</keyword>
<gene>
    <name evidence="2" type="ORF">NKW50_13695</name>
</gene>
<evidence type="ECO:0008006" key="4">
    <source>
        <dbReference type="Google" id="ProtNLM"/>
    </source>
</evidence>
<protein>
    <recommendedName>
        <fullName evidence="4">HTH cro/C1-type domain-containing protein</fullName>
    </recommendedName>
</protein>
<name>A0ABT1F353_9PROT</name>
<feature type="compositionally biased region" description="Basic and acidic residues" evidence="1">
    <location>
        <begin position="1"/>
        <end position="17"/>
    </location>
</feature>
<dbReference type="Proteomes" id="UP001523528">
    <property type="component" value="Unassembled WGS sequence"/>
</dbReference>
<feature type="region of interest" description="Disordered" evidence="1">
    <location>
        <begin position="1"/>
        <end position="21"/>
    </location>
</feature>
<feature type="region of interest" description="Disordered" evidence="1">
    <location>
        <begin position="76"/>
        <end position="95"/>
    </location>
</feature>
<evidence type="ECO:0000256" key="1">
    <source>
        <dbReference type="SAM" id="MobiDB-lite"/>
    </source>
</evidence>
<accession>A0ABT1F353</accession>